<dbReference type="EMBL" id="QJKJ01004484">
    <property type="protein sequence ID" value="RDX93957.1"/>
    <property type="molecule type" value="Genomic_DNA"/>
</dbReference>
<proteinExistence type="predicted"/>
<accession>A0A371GTT0</accession>
<feature type="compositionally biased region" description="Basic and acidic residues" evidence="1">
    <location>
        <begin position="77"/>
        <end position="96"/>
    </location>
</feature>
<keyword evidence="3" id="KW-1185">Reference proteome</keyword>
<feature type="non-terminal residue" evidence="2">
    <location>
        <position position="1"/>
    </location>
</feature>
<dbReference type="Proteomes" id="UP000257109">
    <property type="component" value="Unassembled WGS sequence"/>
</dbReference>
<gene>
    <name evidence="2" type="ORF">CR513_23715</name>
</gene>
<comment type="caution">
    <text evidence="2">The sequence shown here is derived from an EMBL/GenBank/DDBJ whole genome shotgun (WGS) entry which is preliminary data.</text>
</comment>
<evidence type="ECO:0000313" key="2">
    <source>
        <dbReference type="EMBL" id="RDX93957.1"/>
    </source>
</evidence>
<evidence type="ECO:0000256" key="1">
    <source>
        <dbReference type="SAM" id="MobiDB-lite"/>
    </source>
</evidence>
<evidence type="ECO:0000313" key="3">
    <source>
        <dbReference type="Proteomes" id="UP000257109"/>
    </source>
</evidence>
<name>A0A371GTT0_MUCPR</name>
<dbReference type="AlphaFoldDB" id="A0A371GTT0"/>
<sequence length="146" mass="16620">MVDGDDPPLLARTPRIRSTGVRWCSNRGDVALELEPRWLWIADVECPLDLTPDWAICLPGPSLGLEFDSRTNPFEKGGNDRDPTSKAKDNLHDVRGHMTRPKPKMMKQSLPDLSLEIKESLEQSESEAAPKWNKWTYSFDSLRTDE</sequence>
<reference evidence="2" key="1">
    <citation type="submission" date="2018-05" db="EMBL/GenBank/DDBJ databases">
        <title>Draft genome of Mucuna pruriens seed.</title>
        <authorList>
            <person name="Nnadi N.E."/>
            <person name="Vos R."/>
            <person name="Hasami M.H."/>
            <person name="Devisetty U.K."/>
            <person name="Aguiy J.C."/>
        </authorList>
    </citation>
    <scope>NUCLEOTIDE SEQUENCE [LARGE SCALE GENOMIC DNA]</scope>
    <source>
        <strain evidence="2">JCA_2017</strain>
    </source>
</reference>
<organism evidence="2 3">
    <name type="scientific">Mucuna pruriens</name>
    <name type="common">Velvet bean</name>
    <name type="synonym">Dolichos pruriens</name>
    <dbReference type="NCBI Taxonomy" id="157652"/>
    <lineage>
        <taxon>Eukaryota</taxon>
        <taxon>Viridiplantae</taxon>
        <taxon>Streptophyta</taxon>
        <taxon>Embryophyta</taxon>
        <taxon>Tracheophyta</taxon>
        <taxon>Spermatophyta</taxon>
        <taxon>Magnoliopsida</taxon>
        <taxon>eudicotyledons</taxon>
        <taxon>Gunneridae</taxon>
        <taxon>Pentapetalae</taxon>
        <taxon>rosids</taxon>
        <taxon>fabids</taxon>
        <taxon>Fabales</taxon>
        <taxon>Fabaceae</taxon>
        <taxon>Papilionoideae</taxon>
        <taxon>50 kb inversion clade</taxon>
        <taxon>NPAAA clade</taxon>
        <taxon>indigoferoid/millettioid clade</taxon>
        <taxon>Phaseoleae</taxon>
        <taxon>Mucuna</taxon>
    </lineage>
</organism>
<protein>
    <submittedName>
        <fullName evidence="2">Uncharacterized protein</fullName>
    </submittedName>
</protein>
<feature type="region of interest" description="Disordered" evidence="1">
    <location>
        <begin position="69"/>
        <end position="110"/>
    </location>
</feature>